<keyword evidence="2" id="KW-0238">DNA-binding</keyword>
<evidence type="ECO:0000313" key="5">
    <source>
        <dbReference type="EMBL" id="SHK98371.1"/>
    </source>
</evidence>
<dbReference type="OrthoDB" id="362473at2"/>
<dbReference type="PANTHER" id="PTHR38445">
    <property type="entry name" value="HTH-TYPE TRANSCRIPTIONAL REPRESSOR YTRA"/>
    <property type="match status" value="1"/>
</dbReference>
<dbReference type="EMBL" id="FRBL01000001">
    <property type="protein sequence ID" value="SHK98371.1"/>
    <property type="molecule type" value="Genomic_DNA"/>
</dbReference>
<sequence>MEFKDTQAIYLQIADYINEQILLGKWQAEEKIPSVRELAVTLEVNPNTVMRTCELLQQQEIIANKRGIGYFIQSDAVKKIIAAKKAAFISNELPQFFRNLYLLDMTLDDLKPYYATFRQNKLNGHEN</sequence>
<organism evidence="5 6">
    <name type="scientific">Chitinophaga jiangningensis</name>
    <dbReference type="NCBI Taxonomy" id="1419482"/>
    <lineage>
        <taxon>Bacteria</taxon>
        <taxon>Pseudomonadati</taxon>
        <taxon>Bacteroidota</taxon>
        <taxon>Chitinophagia</taxon>
        <taxon>Chitinophagales</taxon>
        <taxon>Chitinophagaceae</taxon>
        <taxon>Chitinophaga</taxon>
    </lineage>
</organism>
<accession>A0A1M6WXJ6</accession>
<dbReference type="Gene3D" id="1.10.10.10">
    <property type="entry name" value="Winged helix-like DNA-binding domain superfamily/Winged helix DNA-binding domain"/>
    <property type="match status" value="1"/>
</dbReference>
<dbReference type="SUPFAM" id="SSF46785">
    <property type="entry name" value="Winged helix' DNA-binding domain"/>
    <property type="match status" value="1"/>
</dbReference>
<dbReference type="RefSeq" id="WP_073078198.1">
    <property type="nucleotide sequence ID" value="NZ_FRBL01000001.1"/>
</dbReference>
<feature type="domain" description="HTH gntR-type" evidence="4">
    <location>
        <begin position="7"/>
        <end position="75"/>
    </location>
</feature>
<dbReference type="CDD" id="cd07377">
    <property type="entry name" value="WHTH_GntR"/>
    <property type="match status" value="1"/>
</dbReference>
<proteinExistence type="predicted"/>
<keyword evidence="6" id="KW-1185">Reference proteome</keyword>
<evidence type="ECO:0000256" key="1">
    <source>
        <dbReference type="ARBA" id="ARBA00023015"/>
    </source>
</evidence>
<dbReference type="STRING" id="1419482.SAMN05444266_101805"/>
<evidence type="ECO:0000256" key="2">
    <source>
        <dbReference type="ARBA" id="ARBA00023125"/>
    </source>
</evidence>
<dbReference type="PANTHER" id="PTHR38445:SF10">
    <property type="entry name" value="GNTR-FAMILY TRANSCRIPTIONAL REGULATOR"/>
    <property type="match status" value="1"/>
</dbReference>
<dbReference type="PROSITE" id="PS50949">
    <property type="entry name" value="HTH_GNTR"/>
    <property type="match status" value="1"/>
</dbReference>
<dbReference type="Proteomes" id="UP000184420">
    <property type="component" value="Unassembled WGS sequence"/>
</dbReference>
<evidence type="ECO:0000256" key="3">
    <source>
        <dbReference type="ARBA" id="ARBA00023163"/>
    </source>
</evidence>
<dbReference type="GO" id="GO:0003677">
    <property type="term" value="F:DNA binding"/>
    <property type="evidence" value="ECO:0007669"/>
    <property type="project" value="UniProtKB-KW"/>
</dbReference>
<dbReference type="InterPro" id="IPR036390">
    <property type="entry name" value="WH_DNA-bd_sf"/>
</dbReference>
<keyword evidence="1" id="KW-0805">Transcription regulation</keyword>
<keyword evidence="3" id="KW-0804">Transcription</keyword>
<evidence type="ECO:0000259" key="4">
    <source>
        <dbReference type="PROSITE" id="PS50949"/>
    </source>
</evidence>
<protein>
    <submittedName>
        <fullName evidence="5">Transcriptional regulator, GntR family</fullName>
    </submittedName>
</protein>
<evidence type="ECO:0000313" key="6">
    <source>
        <dbReference type="Proteomes" id="UP000184420"/>
    </source>
</evidence>
<dbReference type="InterPro" id="IPR000524">
    <property type="entry name" value="Tscrpt_reg_HTH_GntR"/>
</dbReference>
<dbReference type="GO" id="GO:0003700">
    <property type="term" value="F:DNA-binding transcription factor activity"/>
    <property type="evidence" value="ECO:0007669"/>
    <property type="project" value="InterPro"/>
</dbReference>
<gene>
    <name evidence="5" type="ORF">SAMN05444266_101805</name>
</gene>
<name>A0A1M6WXJ6_9BACT</name>
<dbReference type="AlphaFoldDB" id="A0A1M6WXJ6"/>
<dbReference type="InterPro" id="IPR036388">
    <property type="entry name" value="WH-like_DNA-bd_sf"/>
</dbReference>
<dbReference type="SMART" id="SM00345">
    <property type="entry name" value="HTH_GNTR"/>
    <property type="match status" value="1"/>
</dbReference>
<dbReference type="Gene3D" id="1.10.287.100">
    <property type="match status" value="1"/>
</dbReference>
<dbReference type="Pfam" id="PF00392">
    <property type="entry name" value="GntR"/>
    <property type="match status" value="1"/>
</dbReference>
<reference evidence="5 6" key="1">
    <citation type="submission" date="2016-11" db="EMBL/GenBank/DDBJ databases">
        <authorList>
            <person name="Jaros S."/>
            <person name="Januszkiewicz K."/>
            <person name="Wedrychowicz H."/>
        </authorList>
    </citation>
    <scope>NUCLEOTIDE SEQUENCE [LARGE SCALE GENOMIC DNA]</scope>
    <source>
        <strain evidence="5 6">DSM 27406</strain>
    </source>
</reference>